<name>A0A975GWL2_9BACT</name>
<dbReference type="PANTHER" id="PTHR43745">
    <property type="entry name" value="NITROREDUCTASE MJ1384-RELATED"/>
    <property type="match status" value="1"/>
</dbReference>
<reference evidence="2" key="1">
    <citation type="journal article" date="2021" name="Microb. Physiol.">
        <title>Proteogenomic Insights into the Physiology of Marine, Sulfate-Reducing, Filamentous Desulfonema limicola and Desulfonema magnum.</title>
        <authorList>
            <person name="Schnaars V."/>
            <person name="Wohlbrand L."/>
            <person name="Scheve S."/>
            <person name="Hinrichs C."/>
            <person name="Reinhardt R."/>
            <person name="Rabus R."/>
        </authorList>
    </citation>
    <scope>NUCLEOTIDE SEQUENCE</scope>
    <source>
        <strain evidence="2">4be13</strain>
    </source>
</reference>
<dbReference type="Pfam" id="PF00881">
    <property type="entry name" value="Nitroreductase"/>
    <property type="match status" value="2"/>
</dbReference>
<dbReference type="PANTHER" id="PTHR43745:SF2">
    <property type="entry name" value="NITROREDUCTASE MJ1384-RELATED"/>
    <property type="match status" value="1"/>
</dbReference>
<feature type="domain" description="Nitroreductase" evidence="1">
    <location>
        <begin position="396"/>
        <end position="482"/>
    </location>
</feature>
<dbReference type="NCBIfam" id="TIGR03605">
    <property type="entry name" value="antibiot_sagB"/>
    <property type="match status" value="1"/>
</dbReference>
<dbReference type="KEGG" id="dmm:dnm_100830"/>
<dbReference type="RefSeq" id="WP_207680662.1">
    <property type="nucleotide sequence ID" value="NZ_CP061800.1"/>
</dbReference>
<proteinExistence type="predicted"/>
<dbReference type="AlphaFoldDB" id="A0A975GWL2"/>
<dbReference type="InterPro" id="IPR029479">
    <property type="entry name" value="Nitroreductase"/>
</dbReference>
<protein>
    <submittedName>
        <fullName evidence="2">SagB-type dehydrogenase domain-containing protein</fullName>
    </submittedName>
</protein>
<evidence type="ECO:0000313" key="2">
    <source>
        <dbReference type="EMBL" id="QTA93973.1"/>
    </source>
</evidence>
<dbReference type="CDD" id="cd02142">
    <property type="entry name" value="McbC_SagB-like_oxidoreductase"/>
    <property type="match status" value="2"/>
</dbReference>
<evidence type="ECO:0000259" key="1">
    <source>
        <dbReference type="Pfam" id="PF00881"/>
    </source>
</evidence>
<dbReference type="Proteomes" id="UP000663722">
    <property type="component" value="Chromosome"/>
</dbReference>
<feature type="domain" description="Nitroreductase" evidence="1">
    <location>
        <begin position="75"/>
        <end position="226"/>
    </location>
</feature>
<dbReference type="GO" id="GO:0016491">
    <property type="term" value="F:oxidoreductase activity"/>
    <property type="evidence" value="ECO:0007669"/>
    <property type="project" value="InterPro"/>
</dbReference>
<dbReference type="InterPro" id="IPR020051">
    <property type="entry name" value="SagB-type_dehydrogenase"/>
</dbReference>
<dbReference type="InterPro" id="IPR000415">
    <property type="entry name" value="Nitroreductase-like"/>
</dbReference>
<evidence type="ECO:0000313" key="3">
    <source>
        <dbReference type="Proteomes" id="UP000663722"/>
    </source>
</evidence>
<dbReference type="Gene3D" id="3.40.109.10">
    <property type="entry name" value="NADH Oxidase"/>
    <property type="match status" value="2"/>
</dbReference>
<organism evidence="2 3">
    <name type="scientific">Desulfonema magnum</name>
    <dbReference type="NCBI Taxonomy" id="45655"/>
    <lineage>
        <taxon>Bacteria</taxon>
        <taxon>Pseudomonadati</taxon>
        <taxon>Thermodesulfobacteriota</taxon>
        <taxon>Desulfobacteria</taxon>
        <taxon>Desulfobacterales</taxon>
        <taxon>Desulfococcaceae</taxon>
        <taxon>Desulfonema</taxon>
    </lineage>
</organism>
<dbReference type="EMBL" id="CP061800">
    <property type="protein sequence ID" value="QTA93973.1"/>
    <property type="molecule type" value="Genomic_DNA"/>
</dbReference>
<gene>
    <name evidence="2" type="ORF">dnm_100830</name>
</gene>
<dbReference type="InterPro" id="IPR052544">
    <property type="entry name" value="Bacteriocin_Proc_Enz"/>
</dbReference>
<dbReference type="SUPFAM" id="SSF55469">
    <property type="entry name" value="FMN-dependent nitroreductase-like"/>
    <property type="match status" value="2"/>
</dbReference>
<accession>A0A975GWL2</accession>
<sequence>MITSGTDYHRHTSYDRHNLGGHFLNWADQPNIYKEYPGSDMGRLSREVPAINKKLSEMIGKETLKDYPEHLVSDHVRQIFTLAYTLTSKSRYPGGEFFHRSVPSAGGLYPCELYMAVQSVTGMEDGLYHYAVRHHALERLRKGSFLKTGGVLTFFITAVFYRSAWKYRDRSYRYHLLDSGHLVENLCLTLKGLNLPFELDYDFEDETVNPLLGLDTQREVCLAVVRVPGKETSSQGRPEQVKDLPAVFQKASRVAYKEIRYPAVEEIHKNSAYVLTSRDPLPNILFNIGPVPHLWQKIAEPDHWPEKMNYTQAILKRRSLRNFVTTQLPKAHFEALLTMLWKTDPLPGFYEDSVCMGFLAGNVEGIEPGCYWVNRSEQCVSLVKPGEMMGRMAHICLDQEWLGQAALLFFFVTNLKLLEQNRGSRGYRHAMLTAGRFGQKLYLGATAMELGCCGIGAFYDHEASAFLDLSEDSQMLYLVAVGIVKKIF</sequence>
<keyword evidence="3" id="KW-1185">Reference proteome</keyword>